<dbReference type="InterPro" id="IPR012551">
    <property type="entry name" value="DUF1707_SHOCT-like"/>
</dbReference>
<keyword evidence="4" id="KW-1185">Reference proteome</keyword>
<dbReference type="EMBL" id="JAAXKY010000061">
    <property type="protein sequence ID" value="NMH79199.1"/>
    <property type="molecule type" value="Genomic_DNA"/>
</dbReference>
<organism evidence="3 4">
    <name type="scientific">Pseudonocardia xinjiangensis</name>
    <dbReference type="NCBI Taxonomy" id="75289"/>
    <lineage>
        <taxon>Bacteria</taxon>
        <taxon>Bacillati</taxon>
        <taxon>Actinomycetota</taxon>
        <taxon>Actinomycetes</taxon>
        <taxon>Pseudonocardiales</taxon>
        <taxon>Pseudonocardiaceae</taxon>
        <taxon>Pseudonocardia</taxon>
    </lineage>
</organism>
<comment type="caution">
    <text evidence="3">The sequence shown here is derived from an EMBL/GenBank/DDBJ whole genome shotgun (WGS) entry which is preliminary data.</text>
</comment>
<dbReference type="PANTHER" id="PTHR40763:SF5">
    <property type="entry name" value="MEMBRANE PROTEIN"/>
    <property type="match status" value="1"/>
</dbReference>
<name>A0ABX1RHW1_9PSEU</name>
<reference evidence="3 4" key="1">
    <citation type="submission" date="2020-04" db="EMBL/GenBank/DDBJ databases">
        <authorList>
            <person name="Klaysubun C."/>
            <person name="Duangmal K."/>
            <person name="Lipun K."/>
        </authorList>
    </citation>
    <scope>NUCLEOTIDE SEQUENCE [LARGE SCALE GENOMIC DNA]</scope>
    <source>
        <strain evidence="3 4">JCM 11839</strain>
    </source>
</reference>
<dbReference type="Pfam" id="PF08044">
    <property type="entry name" value="DUF1707"/>
    <property type="match status" value="1"/>
</dbReference>
<evidence type="ECO:0000256" key="1">
    <source>
        <dbReference type="SAM" id="MobiDB-lite"/>
    </source>
</evidence>
<dbReference type="PANTHER" id="PTHR40763">
    <property type="entry name" value="MEMBRANE PROTEIN-RELATED"/>
    <property type="match status" value="1"/>
</dbReference>
<dbReference type="Proteomes" id="UP001296706">
    <property type="component" value="Unassembled WGS sequence"/>
</dbReference>
<gene>
    <name evidence="3" type="ORF">HF577_19155</name>
</gene>
<accession>A0ABX1RHW1</accession>
<evidence type="ECO:0000313" key="3">
    <source>
        <dbReference type="EMBL" id="NMH79199.1"/>
    </source>
</evidence>
<sequence>MRVPDHVPDPRSLRVSDAEREHVVELLQRATGAGLLDLDEFTRRVDAALAARTRGELNVVLLDLPGMAHPEQPAATGTRHRSPVRPQSTSDAVITSGSTELRSVLGSLTRRGEWDVPARLVVRTKVGSTELDFTKARIPHDVVEIELDVVAGSVEMRMPYGARVEHHEVQSVLSSIEDKRRAGSDGTPGPTFRLTGSVRAGSVEIRSPKRRWWHGDE</sequence>
<evidence type="ECO:0000259" key="2">
    <source>
        <dbReference type="Pfam" id="PF08044"/>
    </source>
</evidence>
<feature type="domain" description="DUF1707" evidence="2">
    <location>
        <begin position="13"/>
        <end position="65"/>
    </location>
</feature>
<feature type="region of interest" description="Disordered" evidence="1">
    <location>
        <begin position="69"/>
        <end position="93"/>
    </location>
</feature>
<evidence type="ECO:0000313" key="4">
    <source>
        <dbReference type="Proteomes" id="UP001296706"/>
    </source>
</evidence>
<protein>
    <submittedName>
        <fullName evidence="3">DUF1707 domain-containing protein</fullName>
    </submittedName>
</protein>
<proteinExistence type="predicted"/>